<sequence>MAEAKKDAGNDAFRAGDHEKAVKLYTEAIELDELNHVLYANRAAAYLALKQWEDARTDAKKCLAMDASFVKAYLRLATAEKELNNHEEALRVVKEGMKLLPSASGKKSAQKKSGVHEFRKLEKELKNKIRDASAANRTPDARATTEEAMMGGTQELGQRVMEAKFKYMQVTNELNEKELEQRTKAIISQSIIEETKSKDGAEVNCYRAMGKGFLMQDAAQITKDLGTESTKLASDIDNLKKGQMLMKRNLEDANSTLMDHLRRRQA</sequence>
<dbReference type="InterPro" id="IPR009053">
    <property type="entry name" value="Prefoldin"/>
</dbReference>
<name>A0A2R5GG18_9STRA</name>
<dbReference type="Gene3D" id="1.25.40.10">
    <property type="entry name" value="Tetratricopeptide repeat domain"/>
    <property type="match status" value="1"/>
</dbReference>
<keyword evidence="2 3" id="KW-0802">TPR repeat</keyword>
<evidence type="ECO:0000256" key="3">
    <source>
        <dbReference type="PROSITE-ProRule" id="PRU00339"/>
    </source>
</evidence>
<dbReference type="SUPFAM" id="SSF46579">
    <property type="entry name" value="Prefoldin"/>
    <property type="match status" value="1"/>
</dbReference>
<evidence type="ECO:0000256" key="1">
    <source>
        <dbReference type="ARBA" id="ARBA00022737"/>
    </source>
</evidence>
<organism evidence="5 6">
    <name type="scientific">Hondaea fermentalgiana</name>
    <dbReference type="NCBI Taxonomy" id="2315210"/>
    <lineage>
        <taxon>Eukaryota</taxon>
        <taxon>Sar</taxon>
        <taxon>Stramenopiles</taxon>
        <taxon>Bigyra</taxon>
        <taxon>Labyrinthulomycetes</taxon>
        <taxon>Thraustochytrida</taxon>
        <taxon>Thraustochytriidae</taxon>
        <taxon>Hondaea</taxon>
    </lineage>
</organism>
<dbReference type="Proteomes" id="UP000241890">
    <property type="component" value="Unassembled WGS sequence"/>
</dbReference>
<dbReference type="Pfam" id="PF13431">
    <property type="entry name" value="TPR_17"/>
    <property type="match status" value="1"/>
</dbReference>
<dbReference type="Gene3D" id="1.10.287.370">
    <property type="match status" value="1"/>
</dbReference>
<evidence type="ECO:0000313" key="6">
    <source>
        <dbReference type="Proteomes" id="UP000241890"/>
    </source>
</evidence>
<reference evidence="5 6" key="1">
    <citation type="submission" date="2017-12" db="EMBL/GenBank/DDBJ databases">
        <title>Sequencing, de novo assembly and annotation of complete genome of a new Thraustochytrid species, strain FCC1311.</title>
        <authorList>
            <person name="Sedici K."/>
            <person name="Godart F."/>
            <person name="Aiese Cigliano R."/>
            <person name="Sanseverino W."/>
            <person name="Barakat M."/>
            <person name="Ortet P."/>
            <person name="Marechal E."/>
            <person name="Cagnac O."/>
            <person name="Amato A."/>
        </authorList>
    </citation>
    <scope>NUCLEOTIDE SEQUENCE [LARGE SCALE GENOMIC DNA]</scope>
</reference>
<dbReference type="PROSITE" id="PS50005">
    <property type="entry name" value="TPR"/>
    <property type="match status" value="2"/>
</dbReference>
<dbReference type="SUPFAM" id="SSF48452">
    <property type="entry name" value="TPR-like"/>
    <property type="match status" value="1"/>
</dbReference>
<dbReference type="InterPro" id="IPR019734">
    <property type="entry name" value="TPR_rpt"/>
</dbReference>
<feature type="coiled-coil region" evidence="4">
    <location>
        <begin position="69"/>
        <end position="138"/>
    </location>
</feature>
<dbReference type="InterPro" id="IPR011990">
    <property type="entry name" value="TPR-like_helical_dom_sf"/>
</dbReference>
<feature type="repeat" description="TPR" evidence="3">
    <location>
        <begin position="2"/>
        <end position="35"/>
    </location>
</feature>
<keyword evidence="4" id="KW-0175">Coiled coil</keyword>
<dbReference type="InParanoid" id="A0A2R5GG18"/>
<keyword evidence="6" id="KW-1185">Reference proteome</keyword>
<gene>
    <name evidence="5" type="ORF">FCC1311_060472</name>
</gene>
<dbReference type="PANTHER" id="PTHR22904:SF523">
    <property type="entry name" value="STRESS-INDUCED-PHOSPHOPROTEIN 1"/>
    <property type="match status" value="1"/>
</dbReference>
<accession>A0A2R5GG18</accession>
<feature type="repeat" description="TPR" evidence="3">
    <location>
        <begin position="70"/>
        <end position="103"/>
    </location>
</feature>
<evidence type="ECO:0000313" key="5">
    <source>
        <dbReference type="EMBL" id="GBG29827.1"/>
    </source>
</evidence>
<dbReference type="EMBL" id="BEYU01000067">
    <property type="protein sequence ID" value="GBG29827.1"/>
    <property type="molecule type" value="Genomic_DNA"/>
</dbReference>
<dbReference type="GO" id="GO:0051879">
    <property type="term" value="F:Hsp90 protein binding"/>
    <property type="evidence" value="ECO:0007669"/>
    <property type="project" value="TreeGrafter"/>
</dbReference>
<keyword evidence="1" id="KW-0677">Repeat</keyword>
<dbReference type="AlphaFoldDB" id="A0A2R5GG18"/>
<evidence type="ECO:0000256" key="2">
    <source>
        <dbReference type="ARBA" id="ARBA00022803"/>
    </source>
</evidence>
<dbReference type="PANTHER" id="PTHR22904">
    <property type="entry name" value="TPR REPEAT CONTAINING PROTEIN"/>
    <property type="match status" value="1"/>
</dbReference>
<protein>
    <submittedName>
        <fullName evidence="5">Small glutamine-rich tetratricopeptide repeat-containing protein 2</fullName>
    </submittedName>
</protein>
<dbReference type="SMART" id="SM00028">
    <property type="entry name" value="TPR"/>
    <property type="match status" value="3"/>
</dbReference>
<evidence type="ECO:0000256" key="4">
    <source>
        <dbReference type="SAM" id="Coils"/>
    </source>
</evidence>
<proteinExistence type="predicted"/>
<comment type="caution">
    <text evidence="5">The sequence shown here is derived from an EMBL/GenBank/DDBJ whole genome shotgun (WGS) entry which is preliminary data.</text>
</comment>
<dbReference type="OrthoDB" id="2423701at2759"/>